<dbReference type="EMBL" id="ML002407">
    <property type="protein sequence ID" value="RKP38072.1"/>
    <property type="molecule type" value="Genomic_DNA"/>
</dbReference>
<dbReference type="SUPFAM" id="SSF48670">
    <property type="entry name" value="Transducin (heterotrimeric G protein), gamma chain"/>
    <property type="match status" value="1"/>
</dbReference>
<dbReference type="Gene3D" id="4.10.260.10">
    <property type="entry name" value="Transducin (heterotrimeric G protein), gamma chain"/>
    <property type="match status" value="1"/>
</dbReference>
<keyword evidence="9" id="KW-0636">Prenylation</keyword>
<comment type="subcellular location">
    <subcellularLocation>
        <location evidence="1">Membrane</location>
    </subcellularLocation>
</comment>
<sequence length="71" mass="7953">MSVAEVRYQKLVRQNDAHIEQLNLPRIAVSEASRSIIEFTTQTSDPMIPSIWGQRTTDPFSTPNSSCCSIV</sequence>
<evidence type="ECO:0000256" key="8">
    <source>
        <dbReference type="ARBA" id="ARBA00023288"/>
    </source>
</evidence>
<dbReference type="AlphaFoldDB" id="A0A4P9ZYN6"/>
<keyword evidence="4" id="KW-0488">Methylation</keyword>
<evidence type="ECO:0000256" key="5">
    <source>
        <dbReference type="ARBA" id="ARBA00023136"/>
    </source>
</evidence>
<evidence type="ECO:0000256" key="6">
    <source>
        <dbReference type="ARBA" id="ARBA00023139"/>
    </source>
</evidence>
<proteinExistence type="inferred from homology"/>
<evidence type="ECO:0000256" key="9">
    <source>
        <dbReference type="ARBA" id="ARBA00023289"/>
    </source>
</evidence>
<evidence type="ECO:0000256" key="2">
    <source>
        <dbReference type="ARBA" id="ARBA00007431"/>
    </source>
</evidence>
<protein>
    <recommendedName>
        <fullName evidence="3">Guanine nucleotide-binding protein subunit gamma</fullName>
    </recommendedName>
</protein>
<organism evidence="12 13">
    <name type="scientific">Dimargaris cristalligena</name>
    <dbReference type="NCBI Taxonomy" id="215637"/>
    <lineage>
        <taxon>Eukaryota</taxon>
        <taxon>Fungi</taxon>
        <taxon>Fungi incertae sedis</taxon>
        <taxon>Zoopagomycota</taxon>
        <taxon>Kickxellomycotina</taxon>
        <taxon>Dimargaritomycetes</taxon>
        <taxon>Dimargaritales</taxon>
        <taxon>Dimargaritaceae</taxon>
        <taxon>Dimargaris</taxon>
    </lineage>
</organism>
<keyword evidence="5" id="KW-0472">Membrane</keyword>
<dbReference type="InterPro" id="IPR041848">
    <property type="entry name" value="Ste18_fungal"/>
</dbReference>
<dbReference type="PANTHER" id="PTHR28189:SF1">
    <property type="entry name" value="GUANINE NUCLEOTIDE-BINDING PROTEIN SUBUNIT GAMMA"/>
    <property type="match status" value="1"/>
</dbReference>
<evidence type="ECO:0000256" key="1">
    <source>
        <dbReference type="ARBA" id="ARBA00004370"/>
    </source>
</evidence>
<evidence type="ECO:0000256" key="10">
    <source>
        <dbReference type="SAM" id="MobiDB-lite"/>
    </source>
</evidence>
<dbReference type="GO" id="GO:0005834">
    <property type="term" value="C:heterotrimeric G-protein complex"/>
    <property type="evidence" value="ECO:0007669"/>
    <property type="project" value="TreeGrafter"/>
</dbReference>
<feature type="domain" description="G protein gamma" evidence="11">
    <location>
        <begin position="4"/>
        <end position="71"/>
    </location>
</feature>
<evidence type="ECO:0000259" key="11">
    <source>
        <dbReference type="SMART" id="SM01224"/>
    </source>
</evidence>
<accession>A0A4P9ZYN6</accession>
<dbReference type="InterPro" id="IPR015898">
    <property type="entry name" value="G-protein_gamma-like_dom"/>
</dbReference>
<feature type="region of interest" description="Disordered" evidence="10">
    <location>
        <begin position="48"/>
        <end position="71"/>
    </location>
</feature>
<keyword evidence="13" id="KW-1185">Reference proteome</keyword>
<keyword evidence="6" id="KW-0564">Palmitate</keyword>
<dbReference type="Pfam" id="PF00631">
    <property type="entry name" value="G-gamma"/>
    <property type="match status" value="1"/>
</dbReference>
<evidence type="ECO:0000313" key="12">
    <source>
        <dbReference type="EMBL" id="RKP38072.1"/>
    </source>
</evidence>
<dbReference type="GO" id="GO:0000750">
    <property type="term" value="P:pheromone-dependent signal transduction involved in conjugation with cellular fusion"/>
    <property type="evidence" value="ECO:0007669"/>
    <property type="project" value="InterPro"/>
</dbReference>
<gene>
    <name evidence="12" type="ORF">BJ085DRAFT_14469</name>
</gene>
<keyword evidence="7" id="KW-0807">Transducer</keyword>
<comment type="similarity">
    <text evidence="2">Belongs to the G protein gamma family.</text>
</comment>
<dbReference type="SMART" id="SM01224">
    <property type="entry name" value="G_gamma"/>
    <property type="match status" value="1"/>
</dbReference>
<reference evidence="13" key="1">
    <citation type="journal article" date="2018" name="Nat. Microbiol.">
        <title>Leveraging single-cell genomics to expand the fungal tree of life.</title>
        <authorList>
            <person name="Ahrendt S.R."/>
            <person name="Quandt C.A."/>
            <person name="Ciobanu D."/>
            <person name="Clum A."/>
            <person name="Salamov A."/>
            <person name="Andreopoulos B."/>
            <person name="Cheng J.F."/>
            <person name="Woyke T."/>
            <person name="Pelin A."/>
            <person name="Henrissat B."/>
            <person name="Reynolds N.K."/>
            <person name="Benny G.L."/>
            <person name="Smith M.E."/>
            <person name="James T.Y."/>
            <person name="Grigoriev I.V."/>
        </authorList>
    </citation>
    <scope>NUCLEOTIDE SEQUENCE [LARGE SCALE GENOMIC DNA]</scope>
    <source>
        <strain evidence="13">RSA 468</strain>
    </source>
</reference>
<feature type="compositionally biased region" description="Polar residues" evidence="10">
    <location>
        <begin position="53"/>
        <end position="71"/>
    </location>
</feature>
<dbReference type="OrthoDB" id="19232at2759"/>
<evidence type="ECO:0000256" key="3">
    <source>
        <dbReference type="ARBA" id="ARBA00016111"/>
    </source>
</evidence>
<dbReference type="STRING" id="215637.A0A4P9ZYN6"/>
<evidence type="ECO:0000313" key="13">
    <source>
        <dbReference type="Proteomes" id="UP000268162"/>
    </source>
</evidence>
<dbReference type="GO" id="GO:0007186">
    <property type="term" value="P:G protein-coupled receptor signaling pathway"/>
    <property type="evidence" value="ECO:0007669"/>
    <property type="project" value="InterPro"/>
</dbReference>
<dbReference type="PANTHER" id="PTHR28189">
    <property type="entry name" value="GUANINE NUCLEOTIDE-BINDING PROTEIN SUBUNIT GAMMA"/>
    <property type="match status" value="1"/>
</dbReference>
<name>A0A4P9ZYN6_9FUNG</name>
<dbReference type="InterPro" id="IPR036284">
    <property type="entry name" value="GGL_sf"/>
</dbReference>
<evidence type="ECO:0000256" key="4">
    <source>
        <dbReference type="ARBA" id="ARBA00022481"/>
    </source>
</evidence>
<evidence type="ECO:0000256" key="7">
    <source>
        <dbReference type="ARBA" id="ARBA00023224"/>
    </source>
</evidence>
<dbReference type="GO" id="GO:0031681">
    <property type="term" value="F:G-protein beta-subunit binding"/>
    <property type="evidence" value="ECO:0007669"/>
    <property type="project" value="InterPro"/>
</dbReference>
<dbReference type="Proteomes" id="UP000268162">
    <property type="component" value="Unassembled WGS sequence"/>
</dbReference>
<keyword evidence="8" id="KW-0449">Lipoprotein</keyword>